<evidence type="ECO:0000313" key="3">
    <source>
        <dbReference type="Proteomes" id="UP000626109"/>
    </source>
</evidence>
<name>A0A813LLE6_POLGL</name>
<gene>
    <name evidence="2" type="ORF">PGLA2088_LOCUS44894</name>
</gene>
<feature type="non-terminal residue" evidence="2">
    <location>
        <position position="1"/>
    </location>
</feature>
<accession>A0A813LLE6</accession>
<dbReference type="EMBL" id="CAJNNW010035433">
    <property type="protein sequence ID" value="CAE8727699.1"/>
    <property type="molecule type" value="Genomic_DNA"/>
</dbReference>
<dbReference type="InterPro" id="IPR033453">
    <property type="entry name" value="Glyco_hydro_30_TIM-barrel"/>
</dbReference>
<evidence type="ECO:0000313" key="2">
    <source>
        <dbReference type="EMBL" id="CAE8727699.1"/>
    </source>
</evidence>
<evidence type="ECO:0000259" key="1">
    <source>
        <dbReference type="Pfam" id="PF02055"/>
    </source>
</evidence>
<dbReference type="AlphaFoldDB" id="A0A813LLE6"/>
<dbReference type="Proteomes" id="UP000626109">
    <property type="component" value="Unassembled WGS sequence"/>
</dbReference>
<sequence>DADLGEVKIVIWDHNRDGMLERAAVAYSDERAAKYIWGLGYHWYGDARFETWPDRSEVCFEDRQHDDADAAELRSRLGLENLRR</sequence>
<dbReference type="Pfam" id="PF02055">
    <property type="entry name" value="Glyco_hydro_30"/>
    <property type="match status" value="1"/>
</dbReference>
<dbReference type="InterPro" id="IPR017853">
    <property type="entry name" value="GH"/>
</dbReference>
<organism evidence="2 3">
    <name type="scientific">Polarella glacialis</name>
    <name type="common">Dinoflagellate</name>
    <dbReference type="NCBI Taxonomy" id="89957"/>
    <lineage>
        <taxon>Eukaryota</taxon>
        <taxon>Sar</taxon>
        <taxon>Alveolata</taxon>
        <taxon>Dinophyceae</taxon>
        <taxon>Suessiales</taxon>
        <taxon>Suessiaceae</taxon>
        <taxon>Polarella</taxon>
    </lineage>
</organism>
<feature type="domain" description="Glycosyl hydrolase family 30 TIM-barrel" evidence="1">
    <location>
        <begin position="6"/>
        <end position="50"/>
    </location>
</feature>
<reference evidence="2" key="1">
    <citation type="submission" date="2021-02" db="EMBL/GenBank/DDBJ databases">
        <authorList>
            <person name="Dougan E. K."/>
            <person name="Rhodes N."/>
            <person name="Thang M."/>
            <person name="Chan C."/>
        </authorList>
    </citation>
    <scope>NUCLEOTIDE SEQUENCE</scope>
</reference>
<comment type="caution">
    <text evidence="2">The sequence shown here is derived from an EMBL/GenBank/DDBJ whole genome shotgun (WGS) entry which is preliminary data.</text>
</comment>
<dbReference type="SUPFAM" id="SSF51445">
    <property type="entry name" value="(Trans)glycosidases"/>
    <property type="match status" value="1"/>
</dbReference>
<dbReference type="Gene3D" id="3.20.20.80">
    <property type="entry name" value="Glycosidases"/>
    <property type="match status" value="1"/>
</dbReference>
<feature type="non-terminal residue" evidence="2">
    <location>
        <position position="84"/>
    </location>
</feature>
<proteinExistence type="predicted"/>
<protein>
    <recommendedName>
        <fullName evidence="1">Glycosyl hydrolase family 30 TIM-barrel domain-containing protein</fullName>
    </recommendedName>
</protein>